<evidence type="ECO:0000313" key="2">
    <source>
        <dbReference type="Proteomes" id="UP000317303"/>
    </source>
</evidence>
<name>A0A660C902_9PSEU</name>
<sequence length="365" mass="39116">MPPTDPPEVPGVLSAAEVDATARAIARAQEPSGAIPWFPGGHTDPWDHVESAMALTAAGRYDEAAAAYAWCRRTQRADGSWPAKVVGGRVEDAVTDTNFCAYVAVGVWHHLIATGDEEFAAAMWPVVRAAVDLVLDGQRERGELVWARGPAGWADEALLSGCSSIHQSLRCALALAEYVERPQPDWEVALGRLVHTLRAHPEAFADKDRYSMDWYYPVLGGAVRGRSGLDRIHRRWPDFVVDGLGVRCVADRPWVTGAETCELVLSLDALGRRGPAREMLAAMQHLRESDGSYWTGYVYADGKRWPEERTTWTGAAVVLAADALAGTSATSGIFRGDAPPAALPAGLPVGGSDCGCDAYVTGVPG</sequence>
<evidence type="ECO:0000313" key="1">
    <source>
        <dbReference type="EMBL" id="TWH20090.1"/>
    </source>
</evidence>
<dbReference type="InterPro" id="IPR012341">
    <property type="entry name" value="6hp_glycosidase-like_sf"/>
</dbReference>
<dbReference type="OrthoDB" id="5175804at2"/>
<keyword evidence="2" id="KW-1185">Reference proteome</keyword>
<reference evidence="1 2" key="1">
    <citation type="submission" date="2019-07" db="EMBL/GenBank/DDBJ databases">
        <title>R&amp;d 2014.</title>
        <authorList>
            <person name="Klenk H.-P."/>
        </authorList>
    </citation>
    <scope>NUCLEOTIDE SEQUENCE [LARGE SCALE GENOMIC DNA]</scope>
    <source>
        <strain evidence="1 2">DSM 43194</strain>
    </source>
</reference>
<organism evidence="1 2">
    <name type="scientific">Prauserella rugosa</name>
    <dbReference type="NCBI Taxonomy" id="43354"/>
    <lineage>
        <taxon>Bacteria</taxon>
        <taxon>Bacillati</taxon>
        <taxon>Actinomycetota</taxon>
        <taxon>Actinomycetes</taxon>
        <taxon>Pseudonocardiales</taxon>
        <taxon>Pseudonocardiaceae</taxon>
        <taxon>Prauserella</taxon>
    </lineage>
</organism>
<dbReference type="GO" id="GO:0005975">
    <property type="term" value="P:carbohydrate metabolic process"/>
    <property type="evidence" value="ECO:0007669"/>
    <property type="project" value="InterPro"/>
</dbReference>
<dbReference type="Gene3D" id="1.50.10.10">
    <property type="match status" value="1"/>
</dbReference>
<comment type="caution">
    <text evidence="1">The sequence shown here is derived from an EMBL/GenBank/DDBJ whole genome shotgun (WGS) entry which is preliminary data.</text>
</comment>
<proteinExistence type="predicted"/>
<gene>
    <name evidence="1" type="ORF">JD82_01930</name>
</gene>
<dbReference type="AlphaFoldDB" id="A0A660C902"/>
<protein>
    <recommendedName>
        <fullName evidence="3">Prenyltransferase/squalene oxidase-like repeat protein</fullName>
    </recommendedName>
</protein>
<accession>A0A660C902</accession>
<dbReference type="InterPro" id="IPR008928">
    <property type="entry name" value="6-hairpin_glycosidase_sf"/>
</dbReference>
<dbReference type="SUPFAM" id="SSF48208">
    <property type="entry name" value="Six-hairpin glycosidases"/>
    <property type="match status" value="1"/>
</dbReference>
<evidence type="ECO:0008006" key="3">
    <source>
        <dbReference type="Google" id="ProtNLM"/>
    </source>
</evidence>
<dbReference type="EMBL" id="VLJV01000001">
    <property type="protein sequence ID" value="TWH20090.1"/>
    <property type="molecule type" value="Genomic_DNA"/>
</dbReference>
<dbReference type="Proteomes" id="UP000317303">
    <property type="component" value="Unassembled WGS sequence"/>
</dbReference>